<dbReference type="GO" id="GO:0005524">
    <property type="term" value="F:ATP binding"/>
    <property type="evidence" value="ECO:0007669"/>
    <property type="project" value="UniProtKB-KW"/>
</dbReference>
<evidence type="ECO:0000256" key="2">
    <source>
        <dbReference type="ARBA" id="ARBA00022840"/>
    </source>
</evidence>
<accession>A0A382HG62</accession>
<gene>
    <name evidence="4" type="ORF">METZ01_LOCUS239033</name>
</gene>
<evidence type="ECO:0000256" key="1">
    <source>
        <dbReference type="ARBA" id="ARBA00022741"/>
    </source>
</evidence>
<feature type="domain" description="Bacterial type II secretion system protein E" evidence="3">
    <location>
        <begin position="17"/>
        <end position="272"/>
    </location>
</feature>
<dbReference type="InterPro" id="IPR027417">
    <property type="entry name" value="P-loop_NTPase"/>
</dbReference>
<evidence type="ECO:0000313" key="4">
    <source>
        <dbReference type="EMBL" id="SVB86179.1"/>
    </source>
</evidence>
<dbReference type="Gene3D" id="3.30.450.90">
    <property type="match status" value="1"/>
</dbReference>
<evidence type="ECO:0000259" key="3">
    <source>
        <dbReference type="Pfam" id="PF00437"/>
    </source>
</evidence>
<dbReference type="CDD" id="cd01129">
    <property type="entry name" value="PulE-GspE-like"/>
    <property type="match status" value="1"/>
</dbReference>
<dbReference type="SUPFAM" id="SSF52540">
    <property type="entry name" value="P-loop containing nucleoside triphosphate hydrolases"/>
    <property type="match status" value="1"/>
</dbReference>
<dbReference type="PANTHER" id="PTHR30258">
    <property type="entry name" value="TYPE II SECRETION SYSTEM PROTEIN GSPE-RELATED"/>
    <property type="match status" value="1"/>
</dbReference>
<keyword evidence="1" id="KW-0547">Nucleotide-binding</keyword>
<dbReference type="GO" id="GO:0016887">
    <property type="term" value="F:ATP hydrolysis activity"/>
    <property type="evidence" value="ECO:0007669"/>
    <property type="project" value="TreeGrafter"/>
</dbReference>
<dbReference type="Gene3D" id="3.40.50.300">
    <property type="entry name" value="P-loop containing nucleotide triphosphate hydrolases"/>
    <property type="match status" value="1"/>
</dbReference>
<dbReference type="AlphaFoldDB" id="A0A382HG62"/>
<dbReference type="PANTHER" id="PTHR30258:SF3">
    <property type="entry name" value="SLL1921 PROTEIN"/>
    <property type="match status" value="1"/>
</dbReference>
<feature type="non-terminal residue" evidence="4">
    <location>
        <position position="274"/>
    </location>
</feature>
<dbReference type="InterPro" id="IPR001482">
    <property type="entry name" value="T2SS/T4SS_dom"/>
</dbReference>
<dbReference type="GO" id="GO:0005886">
    <property type="term" value="C:plasma membrane"/>
    <property type="evidence" value="ECO:0007669"/>
    <property type="project" value="TreeGrafter"/>
</dbReference>
<proteinExistence type="predicted"/>
<organism evidence="4">
    <name type="scientific">marine metagenome</name>
    <dbReference type="NCBI Taxonomy" id="408172"/>
    <lineage>
        <taxon>unclassified sequences</taxon>
        <taxon>metagenomes</taxon>
        <taxon>ecological metagenomes</taxon>
    </lineage>
</organism>
<dbReference type="Pfam" id="PF00437">
    <property type="entry name" value="T2SSE"/>
    <property type="match status" value="1"/>
</dbReference>
<name>A0A382HG62_9ZZZZ</name>
<keyword evidence="2" id="KW-0067">ATP-binding</keyword>
<reference evidence="4" key="1">
    <citation type="submission" date="2018-05" db="EMBL/GenBank/DDBJ databases">
        <authorList>
            <person name="Lanie J.A."/>
            <person name="Ng W.-L."/>
            <person name="Kazmierczak K.M."/>
            <person name="Andrzejewski T.M."/>
            <person name="Davidsen T.M."/>
            <person name="Wayne K.J."/>
            <person name="Tettelin H."/>
            <person name="Glass J.I."/>
            <person name="Rusch D."/>
            <person name="Podicherti R."/>
            <person name="Tsui H.-C.T."/>
            <person name="Winkler M.E."/>
        </authorList>
    </citation>
    <scope>NUCLEOTIDE SEQUENCE</scope>
</reference>
<dbReference type="EMBL" id="UINC01061038">
    <property type="protein sequence ID" value="SVB86179.1"/>
    <property type="molecule type" value="Genomic_DNA"/>
</dbReference>
<protein>
    <recommendedName>
        <fullName evidence="3">Bacterial type II secretion system protein E domain-containing protein</fullName>
    </recommendedName>
</protein>
<sequence>MSATEQYLEAQVASSDEVDVPMMVNYIIQDALERDASDIHIEPWEDMTGVRVRVNGVLSWLVGIPRDFHENICGRIKVMANLASHVKDLPQDGKAAPPEFKGVQLRVSLFPTVYGEKIVCRIFNPEAKTFDISMLGFDDETLVKWKEVVDKPTGLILLTGPTGSGKTTAIYAAIGFILDKQGNAVSVSSVEDPVEQNLDWVNQSSLNTAQGYTYPIALRSLMRQDPEIIMIGEIRDKETSEIAVNAAMTGHMVMSTLHSGTTSGTFARLINMDI</sequence>